<dbReference type="AlphaFoldDB" id="A0A318GZY1"/>
<accession>A0A318GZY1</accession>
<evidence type="ECO:0000256" key="3">
    <source>
        <dbReference type="ARBA" id="ARBA00023125"/>
    </source>
</evidence>
<comment type="caution">
    <text evidence="7">The sequence shown here is derived from an EMBL/GenBank/DDBJ whole genome shotgun (WGS) entry which is preliminary data.</text>
</comment>
<gene>
    <name evidence="7" type="ORF">C7444_110115</name>
</gene>
<keyword evidence="2" id="KW-0805">Transcription regulation</keyword>
<evidence type="ECO:0000256" key="4">
    <source>
        <dbReference type="ARBA" id="ARBA00023163"/>
    </source>
</evidence>
<feature type="DNA-binding region" description="H-T-H motif" evidence="5">
    <location>
        <begin position="35"/>
        <end position="54"/>
    </location>
</feature>
<dbReference type="PANTHER" id="PTHR43479">
    <property type="entry name" value="ACREF/ENVCD OPERON REPRESSOR-RELATED"/>
    <property type="match status" value="1"/>
</dbReference>
<evidence type="ECO:0000256" key="1">
    <source>
        <dbReference type="ARBA" id="ARBA00022491"/>
    </source>
</evidence>
<dbReference type="OrthoDB" id="9809772at2"/>
<dbReference type="PRINTS" id="PR00455">
    <property type="entry name" value="HTHTETR"/>
</dbReference>
<evidence type="ECO:0000313" key="8">
    <source>
        <dbReference type="Proteomes" id="UP000247811"/>
    </source>
</evidence>
<dbReference type="InterPro" id="IPR050624">
    <property type="entry name" value="HTH-type_Tx_Regulator"/>
</dbReference>
<dbReference type="PROSITE" id="PS01081">
    <property type="entry name" value="HTH_TETR_1"/>
    <property type="match status" value="1"/>
</dbReference>
<name>A0A318GZY1_9BURK</name>
<organism evidence="7 8">
    <name type="scientific">Sphaerotilus hippei</name>
    <dbReference type="NCBI Taxonomy" id="744406"/>
    <lineage>
        <taxon>Bacteria</taxon>
        <taxon>Pseudomonadati</taxon>
        <taxon>Pseudomonadota</taxon>
        <taxon>Betaproteobacteria</taxon>
        <taxon>Burkholderiales</taxon>
        <taxon>Sphaerotilaceae</taxon>
        <taxon>Sphaerotilus</taxon>
    </lineage>
</organism>
<dbReference type="Pfam" id="PF00440">
    <property type="entry name" value="TetR_N"/>
    <property type="match status" value="1"/>
</dbReference>
<dbReference type="InterPro" id="IPR001647">
    <property type="entry name" value="HTH_TetR"/>
</dbReference>
<dbReference type="InterPro" id="IPR023772">
    <property type="entry name" value="DNA-bd_HTH_TetR-type_CS"/>
</dbReference>
<dbReference type="SUPFAM" id="SSF46689">
    <property type="entry name" value="Homeodomain-like"/>
    <property type="match status" value="1"/>
</dbReference>
<keyword evidence="4" id="KW-0804">Transcription</keyword>
<keyword evidence="8" id="KW-1185">Reference proteome</keyword>
<dbReference type="PANTHER" id="PTHR43479:SF11">
    <property type="entry name" value="ACREF_ENVCD OPERON REPRESSOR-RELATED"/>
    <property type="match status" value="1"/>
</dbReference>
<dbReference type="Proteomes" id="UP000247811">
    <property type="component" value="Unassembled WGS sequence"/>
</dbReference>
<reference evidence="7 8" key="1">
    <citation type="submission" date="2018-05" db="EMBL/GenBank/DDBJ databases">
        <title>Genomic Encyclopedia of Type Strains, Phase IV (KMG-IV): sequencing the most valuable type-strain genomes for metagenomic binning, comparative biology and taxonomic classification.</title>
        <authorList>
            <person name="Goeker M."/>
        </authorList>
    </citation>
    <scope>NUCLEOTIDE SEQUENCE [LARGE SCALE GENOMIC DNA]</scope>
    <source>
        <strain evidence="7 8">DSM 566</strain>
    </source>
</reference>
<dbReference type="PROSITE" id="PS50977">
    <property type="entry name" value="HTH_TETR_2"/>
    <property type="match status" value="1"/>
</dbReference>
<keyword evidence="3 5" id="KW-0238">DNA-binding</keyword>
<evidence type="ECO:0000256" key="5">
    <source>
        <dbReference type="PROSITE-ProRule" id="PRU00335"/>
    </source>
</evidence>
<keyword evidence="1" id="KW-0678">Repressor</keyword>
<proteinExistence type="predicted"/>
<dbReference type="EMBL" id="QJJS01000010">
    <property type="protein sequence ID" value="PXW95268.1"/>
    <property type="molecule type" value="Genomic_DNA"/>
</dbReference>
<evidence type="ECO:0000313" key="7">
    <source>
        <dbReference type="EMBL" id="PXW95268.1"/>
    </source>
</evidence>
<sequence>MNTVTGNNITAIDHRKRLLDGMSKCVAEQGYATTTIADIASTAHVSKRTFYEHFRSKQDCLLALYENATGAAMQRLKDVAIAESGKPDWLDQAVAAYFGYLAERPQQLRTLFVEVISLGMDGLKARRKVHQELARLLTCGADAQSAELARYTAAGVIGVLVEFVLCAIEDNAIAELPSLAPQASRIIRNTLEAMDQPAGRLAA</sequence>
<evidence type="ECO:0000259" key="6">
    <source>
        <dbReference type="PROSITE" id="PS50977"/>
    </source>
</evidence>
<feature type="domain" description="HTH tetR-type" evidence="6">
    <location>
        <begin position="12"/>
        <end position="72"/>
    </location>
</feature>
<dbReference type="InterPro" id="IPR009057">
    <property type="entry name" value="Homeodomain-like_sf"/>
</dbReference>
<protein>
    <submittedName>
        <fullName evidence="7">TetR family transcriptional regulator</fullName>
    </submittedName>
</protein>
<dbReference type="GO" id="GO:0003677">
    <property type="term" value="F:DNA binding"/>
    <property type="evidence" value="ECO:0007669"/>
    <property type="project" value="UniProtKB-UniRule"/>
</dbReference>
<evidence type="ECO:0000256" key="2">
    <source>
        <dbReference type="ARBA" id="ARBA00023015"/>
    </source>
</evidence>
<dbReference type="Gene3D" id="1.10.357.10">
    <property type="entry name" value="Tetracycline Repressor, domain 2"/>
    <property type="match status" value="1"/>
</dbReference>